<organism evidence="2 3">
    <name type="scientific">Alicyclobacillus ferrooxydans</name>
    <dbReference type="NCBI Taxonomy" id="471514"/>
    <lineage>
        <taxon>Bacteria</taxon>
        <taxon>Bacillati</taxon>
        <taxon>Bacillota</taxon>
        <taxon>Bacilli</taxon>
        <taxon>Bacillales</taxon>
        <taxon>Alicyclobacillaceae</taxon>
        <taxon>Alicyclobacillus</taxon>
    </lineage>
</organism>
<dbReference type="PROSITE" id="PS51186">
    <property type="entry name" value="GNAT"/>
    <property type="match status" value="1"/>
</dbReference>
<dbReference type="PANTHER" id="PTHR43792:SF1">
    <property type="entry name" value="N-ACETYLTRANSFERASE DOMAIN-CONTAINING PROTEIN"/>
    <property type="match status" value="1"/>
</dbReference>
<comment type="caution">
    <text evidence="2">The sequence shown here is derived from an EMBL/GenBank/DDBJ whole genome shotgun (WGS) entry which is preliminary data.</text>
</comment>
<accession>A0A0P9CJV4</accession>
<dbReference type="OrthoDB" id="9798081at2"/>
<name>A0A0P9CJV4_9BACL</name>
<reference evidence="2 3" key="1">
    <citation type="submission" date="2015-09" db="EMBL/GenBank/DDBJ databases">
        <title>Draft genome sequence of Alicyclobacillus ferrooxydans DSM 22381.</title>
        <authorList>
            <person name="Hemp J."/>
        </authorList>
    </citation>
    <scope>NUCLEOTIDE SEQUENCE [LARGE SCALE GENOMIC DNA]</scope>
    <source>
        <strain evidence="2 3">TC-34</strain>
    </source>
</reference>
<dbReference type="Pfam" id="PF13302">
    <property type="entry name" value="Acetyltransf_3"/>
    <property type="match status" value="1"/>
</dbReference>
<dbReference type="AlphaFoldDB" id="A0A0P9CJV4"/>
<keyword evidence="3" id="KW-1185">Reference proteome</keyword>
<dbReference type="InterPro" id="IPR016181">
    <property type="entry name" value="Acyl_CoA_acyltransferase"/>
</dbReference>
<dbReference type="SUPFAM" id="SSF55729">
    <property type="entry name" value="Acyl-CoA N-acyltransferases (Nat)"/>
    <property type="match status" value="1"/>
</dbReference>
<dbReference type="PANTHER" id="PTHR43792">
    <property type="entry name" value="GNAT FAMILY, PUTATIVE (AFU_ORTHOLOGUE AFUA_3G00765)-RELATED-RELATED"/>
    <property type="match status" value="1"/>
</dbReference>
<dbReference type="STRING" id="471514.AN477_13135"/>
<gene>
    <name evidence="2" type="ORF">AN477_13135</name>
</gene>
<dbReference type="EMBL" id="LJCO01000053">
    <property type="protein sequence ID" value="KPV43310.1"/>
    <property type="molecule type" value="Genomic_DNA"/>
</dbReference>
<dbReference type="InterPro" id="IPR051531">
    <property type="entry name" value="N-acetyltransferase"/>
</dbReference>
<protein>
    <recommendedName>
        <fullName evidence="1">N-acetyltransferase domain-containing protein</fullName>
    </recommendedName>
</protein>
<dbReference type="GO" id="GO:0016747">
    <property type="term" value="F:acyltransferase activity, transferring groups other than amino-acyl groups"/>
    <property type="evidence" value="ECO:0007669"/>
    <property type="project" value="InterPro"/>
</dbReference>
<dbReference type="InterPro" id="IPR000182">
    <property type="entry name" value="GNAT_dom"/>
</dbReference>
<sequence>MDEIVMTTERLSLRKMTTEDVRNLMQIFSDPEAMKYYPATMNEEEAMGWITRTLGNYEKLGVGFWIVEDKATGRFLGQCGIIPQELDGADVMEIAYLFVRQEWGNGYATESAKACKEYGFQSMGLKKMYSFIDANNSPSARVAERNGLNVETTITKWGKNVLVYSVSR</sequence>
<proteinExistence type="predicted"/>
<dbReference type="PATRIC" id="fig|471514.4.peg.4464"/>
<evidence type="ECO:0000313" key="2">
    <source>
        <dbReference type="EMBL" id="KPV43310.1"/>
    </source>
</evidence>
<evidence type="ECO:0000313" key="3">
    <source>
        <dbReference type="Proteomes" id="UP000050482"/>
    </source>
</evidence>
<dbReference type="Proteomes" id="UP000050482">
    <property type="component" value="Unassembled WGS sequence"/>
</dbReference>
<evidence type="ECO:0000259" key="1">
    <source>
        <dbReference type="PROSITE" id="PS51186"/>
    </source>
</evidence>
<dbReference type="RefSeq" id="WP_054969624.1">
    <property type="nucleotide sequence ID" value="NZ_LJCO01000053.1"/>
</dbReference>
<feature type="domain" description="N-acetyltransferase" evidence="1">
    <location>
        <begin position="11"/>
        <end position="168"/>
    </location>
</feature>
<dbReference type="Gene3D" id="3.40.630.30">
    <property type="match status" value="1"/>
</dbReference>